<keyword evidence="7" id="KW-1185">Reference proteome</keyword>
<evidence type="ECO:0000313" key="7">
    <source>
        <dbReference type="Proteomes" id="UP000037069"/>
    </source>
</evidence>
<dbReference type="Gene3D" id="3.80.10.10">
    <property type="entry name" value="Ribonuclease Inhibitor"/>
    <property type="match status" value="1"/>
</dbReference>
<reference evidence="6 7" key="1">
    <citation type="journal article" date="2015" name="Nat. Commun.">
        <title>Lucilia cuprina genome unlocks parasitic fly biology to underpin future interventions.</title>
        <authorList>
            <person name="Anstead C.A."/>
            <person name="Korhonen P.K."/>
            <person name="Young N.D."/>
            <person name="Hall R.S."/>
            <person name="Jex A.R."/>
            <person name="Murali S.C."/>
            <person name="Hughes D.S."/>
            <person name="Lee S.F."/>
            <person name="Perry T."/>
            <person name="Stroehlein A.J."/>
            <person name="Ansell B.R."/>
            <person name="Breugelmans B."/>
            <person name="Hofmann A."/>
            <person name="Qu J."/>
            <person name="Dugan S."/>
            <person name="Lee S.L."/>
            <person name="Chao H."/>
            <person name="Dinh H."/>
            <person name="Han Y."/>
            <person name="Doddapaneni H.V."/>
            <person name="Worley K.C."/>
            <person name="Muzny D.M."/>
            <person name="Ioannidis P."/>
            <person name="Waterhouse R.M."/>
            <person name="Zdobnov E.M."/>
            <person name="James P.J."/>
            <person name="Bagnall N.H."/>
            <person name="Kotze A.C."/>
            <person name="Gibbs R.A."/>
            <person name="Richards S."/>
            <person name="Batterham P."/>
            <person name="Gasser R.B."/>
        </authorList>
    </citation>
    <scope>NUCLEOTIDE SEQUENCE [LARGE SCALE GENOMIC DNA]</scope>
    <source>
        <strain evidence="6 7">LS</strain>
        <tissue evidence="6">Full body</tissue>
    </source>
</reference>
<proteinExistence type="predicted"/>
<evidence type="ECO:0000256" key="2">
    <source>
        <dbReference type="ARBA" id="ARBA00022448"/>
    </source>
</evidence>
<evidence type="ECO:0000313" key="6">
    <source>
        <dbReference type="EMBL" id="KNC29050.1"/>
    </source>
</evidence>
<dbReference type="Pfam" id="PF03169">
    <property type="entry name" value="OPT"/>
    <property type="match status" value="1"/>
</dbReference>
<dbReference type="GO" id="GO:0035673">
    <property type="term" value="F:oligopeptide transmembrane transporter activity"/>
    <property type="evidence" value="ECO:0007669"/>
    <property type="project" value="InterPro"/>
</dbReference>
<comment type="caution">
    <text evidence="6">The sequence shown here is derived from an EMBL/GenBank/DDBJ whole genome shotgun (WGS) entry which is preliminary data.</text>
</comment>
<comment type="subcellular location">
    <subcellularLocation>
        <location evidence="1">Membrane</location>
        <topology evidence="1">Multi-pass membrane protein</topology>
    </subcellularLocation>
</comment>
<evidence type="ECO:0000256" key="3">
    <source>
        <dbReference type="ARBA" id="ARBA00022692"/>
    </source>
</evidence>
<dbReference type="PANTHER" id="PTHR31645">
    <property type="entry name" value="OLIGOPEPTIDE TRANSPORTER YGL114W-RELATED"/>
    <property type="match status" value="1"/>
</dbReference>
<keyword evidence="2" id="KW-0813">Transport</keyword>
<dbReference type="PANTHER" id="PTHR31645:SF0">
    <property type="entry name" value="OLIGOPEPTIDE TRANSPORTER YGL114W-RELATED"/>
    <property type="match status" value="1"/>
</dbReference>
<evidence type="ECO:0000256" key="4">
    <source>
        <dbReference type="ARBA" id="ARBA00022989"/>
    </source>
</evidence>
<dbReference type="EMBL" id="JRES01000710">
    <property type="protein sequence ID" value="KNC29050.1"/>
    <property type="molecule type" value="Genomic_DNA"/>
</dbReference>
<evidence type="ECO:0000256" key="1">
    <source>
        <dbReference type="ARBA" id="ARBA00004141"/>
    </source>
</evidence>
<keyword evidence="3" id="KW-0812">Transmembrane</keyword>
<name>A0A0L0CA09_LUCCU</name>
<feature type="non-terminal residue" evidence="6">
    <location>
        <position position="549"/>
    </location>
</feature>
<accession>A0A0L0CA09</accession>
<sequence>MNFIQLKQAVGNEVKNLREKIENESCKQLIDVEQFTMGSLCRDIPVGDKNENFDDYELARINRRRDTLRVFRAKMWSRKMYTPKQEEQQQLREAYKKYRGERQTRNGKIKEEQIMKMSELDNNEIDANNLPQAAIEIQANGDISLVGTQFDRHKHNMSLSSAKSQSKFEIDPTEQVINSHSFTTKERPDRDIGESQEKYDSLISEITRNHGEIVAWDDRTDTEVSPKLIVVSPTIEYERNAEMEKFMVPTVTQDWIHARETDLNPVSSIAKLTQFVFGIIMRGSPHAVVFNIIAGAITEAGAEQAGDLMQDFKTGILVNAPMSTQTIGMLIGTTWSVLVSGFVYNLYIQHFEIPGKEFKIPTSYIWADGARLMSGESLPPHVAPFALIFMMCNIFHTIPLSFDLNQIVYSKKTERYRYLMSNPTNFRPDFSKPDYIYPANNVSQQTLLSPGYKPKQFKGDLDAETITMLDLSQLSSGLTESYYQGVIPSWIREFKNLKVLKATNLGIIFIEEWLLELTELKELYLDDNMITTWPYFLLRHHTLEHISLS</sequence>
<gene>
    <name evidence="6" type="ORF">FF38_03281</name>
</gene>
<keyword evidence="4" id="KW-1133">Transmembrane helix</keyword>
<evidence type="ECO:0000256" key="5">
    <source>
        <dbReference type="ARBA" id="ARBA00023136"/>
    </source>
</evidence>
<dbReference type="InterPro" id="IPR032675">
    <property type="entry name" value="LRR_dom_sf"/>
</dbReference>
<dbReference type="AlphaFoldDB" id="A0A0L0CA09"/>
<protein>
    <submittedName>
        <fullName evidence="6">Uncharacterized protein</fullName>
    </submittedName>
</protein>
<organism evidence="6 7">
    <name type="scientific">Lucilia cuprina</name>
    <name type="common">Green bottle fly</name>
    <name type="synonym">Australian sheep blowfly</name>
    <dbReference type="NCBI Taxonomy" id="7375"/>
    <lineage>
        <taxon>Eukaryota</taxon>
        <taxon>Metazoa</taxon>
        <taxon>Ecdysozoa</taxon>
        <taxon>Arthropoda</taxon>
        <taxon>Hexapoda</taxon>
        <taxon>Insecta</taxon>
        <taxon>Pterygota</taxon>
        <taxon>Neoptera</taxon>
        <taxon>Endopterygota</taxon>
        <taxon>Diptera</taxon>
        <taxon>Brachycera</taxon>
        <taxon>Muscomorpha</taxon>
        <taxon>Oestroidea</taxon>
        <taxon>Calliphoridae</taxon>
        <taxon>Luciliinae</taxon>
        <taxon>Lucilia</taxon>
    </lineage>
</organism>
<dbReference type="Proteomes" id="UP000037069">
    <property type="component" value="Unassembled WGS sequence"/>
</dbReference>
<dbReference type="InterPro" id="IPR045035">
    <property type="entry name" value="YSL-like"/>
</dbReference>
<dbReference type="SUPFAM" id="SSF52058">
    <property type="entry name" value="L domain-like"/>
    <property type="match status" value="1"/>
</dbReference>
<dbReference type="InterPro" id="IPR004813">
    <property type="entry name" value="OPT"/>
</dbReference>
<keyword evidence="5" id="KW-0472">Membrane</keyword>
<dbReference type="STRING" id="7375.A0A0L0CA09"/>
<dbReference type="GO" id="GO:0016020">
    <property type="term" value="C:membrane"/>
    <property type="evidence" value="ECO:0007669"/>
    <property type="project" value="UniProtKB-SubCell"/>
</dbReference>